<accession>A0ABR7RPX1</accession>
<reference evidence="6 7" key="1">
    <citation type="journal article" date="2013" name="Int. J. Syst. Evol. Microbiol.">
        <title>Roseomonas aerophila sp. nov., isolated from air.</title>
        <authorList>
            <person name="Kim S.J."/>
            <person name="Weon H.Y."/>
            <person name="Ahn J.H."/>
            <person name="Hong S.B."/>
            <person name="Seok S.J."/>
            <person name="Whang K.S."/>
            <person name="Kwon S.W."/>
        </authorList>
    </citation>
    <scope>NUCLEOTIDE SEQUENCE [LARGE SCALE GENOMIC DNA]</scope>
    <source>
        <strain evidence="6 7">NBRC 108923</strain>
    </source>
</reference>
<proteinExistence type="inferred from homology"/>
<evidence type="ECO:0000313" key="6">
    <source>
        <dbReference type="EMBL" id="MBC9208641.1"/>
    </source>
</evidence>
<dbReference type="Gene3D" id="3.40.190.10">
    <property type="entry name" value="Periplasmic binding protein-like II"/>
    <property type="match status" value="1"/>
</dbReference>
<organism evidence="6 7">
    <name type="scientific">Teichococcus aerophilus</name>
    <dbReference type="NCBI Taxonomy" id="1224513"/>
    <lineage>
        <taxon>Bacteria</taxon>
        <taxon>Pseudomonadati</taxon>
        <taxon>Pseudomonadota</taxon>
        <taxon>Alphaproteobacteria</taxon>
        <taxon>Acetobacterales</taxon>
        <taxon>Roseomonadaceae</taxon>
        <taxon>Roseomonas</taxon>
    </lineage>
</organism>
<feature type="chain" id="PRO_5045125410" evidence="4">
    <location>
        <begin position="27"/>
        <end position="542"/>
    </location>
</feature>
<dbReference type="RefSeq" id="WP_187785790.1">
    <property type="nucleotide sequence ID" value="NZ_JACTVA010000036.1"/>
</dbReference>
<evidence type="ECO:0000256" key="2">
    <source>
        <dbReference type="ARBA" id="ARBA00005695"/>
    </source>
</evidence>
<dbReference type="PANTHER" id="PTHR30290">
    <property type="entry name" value="PERIPLASMIC BINDING COMPONENT OF ABC TRANSPORTER"/>
    <property type="match status" value="1"/>
</dbReference>
<dbReference type="InterPro" id="IPR006311">
    <property type="entry name" value="TAT_signal"/>
</dbReference>
<evidence type="ECO:0000256" key="1">
    <source>
        <dbReference type="ARBA" id="ARBA00004418"/>
    </source>
</evidence>
<dbReference type="InterPro" id="IPR000914">
    <property type="entry name" value="SBP_5_dom"/>
</dbReference>
<name>A0ABR7RPX1_9PROT</name>
<dbReference type="PROSITE" id="PS51318">
    <property type="entry name" value="TAT"/>
    <property type="match status" value="1"/>
</dbReference>
<comment type="similarity">
    <text evidence="2">Belongs to the bacterial solute-binding protein 5 family.</text>
</comment>
<comment type="subcellular location">
    <subcellularLocation>
        <location evidence="1">Periplasm</location>
    </subcellularLocation>
</comment>
<sequence length="542" mass="60170">MLHRRPFLLASAGAALSAALPRFAIAQGSPGADPRPSITVAVQKLANSNTLEPLREASNVGTRLMASYAETLMMQDWLGDLSLRPGLATAWRRVDERTLEVSLRSGVRFHDGRVMTAEDVVFSFGTARMGREAAAGANLFGSVPTSRQGKAAPAEVAAIARRAYPGLVKVEIIDAGTIRFGFDRPTPAIEGRFAQNAGMIASQAAFDAAPSWLDWARKPVGTGPYAIEEFRPDQSLTLVAHDAYWGGRPPLKQIRFVEVPEIASRLNMLASGEAQFACDVPPDLIAEVEAKPRQHVVGGLIMNMRLSVFDKTNPVLRDARVRRAMTHSIDRQGIVEALWGGRTSIPRGEQFEFYGEMYQRDWEAPRFDLAEARRLLKEANYQGEPIPYRLLNNYYTGQVATAQIMVEGWRQAGLNVKIETRENFPQVLAKDGMRGIWDWSNSAAFNDPVASMPTSHGPQGQQWQVGAWQNEEFGQLCEALNGSVDLAVRQRTFRRMLEIAEREDPAYTVLHQTVNFTAKLKELPWRAGQSFGMDFRAQNWKA</sequence>
<evidence type="ECO:0000313" key="7">
    <source>
        <dbReference type="Proteomes" id="UP000626026"/>
    </source>
</evidence>
<protein>
    <submittedName>
        <fullName evidence="6">ABC transporter substrate-binding protein</fullName>
    </submittedName>
</protein>
<dbReference type="PIRSF" id="PIRSF002741">
    <property type="entry name" value="MppA"/>
    <property type="match status" value="1"/>
</dbReference>
<feature type="signal peptide" evidence="4">
    <location>
        <begin position="1"/>
        <end position="26"/>
    </location>
</feature>
<dbReference type="Gene3D" id="3.10.105.10">
    <property type="entry name" value="Dipeptide-binding Protein, Domain 3"/>
    <property type="match status" value="1"/>
</dbReference>
<dbReference type="InterPro" id="IPR030678">
    <property type="entry name" value="Peptide/Ni-bd"/>
</dbReference>
<feature type="domain" description="Solute-binding protein family 5" evidence="5">
    <location>
        <begin position="83"/>
        <end position="460"/>
    </location>
</feature>
<evidence type="ECO:0000259" key="5">
    <source>
        <dbReference type="Pfam" id="PF00496"/>
    </source>
</evidence>
<comment type="caution">
    <text evidence="6">The sequence shown here is derived from an EMBL/GenBank/DDBJ whole genome shotgun (WGS) entry which is preliminary data.</text>
</comment>
<keyword evidence="3 4" id="KW-0732">Signal</keyword>
<gene>
    <name evidence="6" type="ORF">IBL26_17460</name>
</gene>
<dbReference type="InterPro" id="IPR039424">
    <property type="entry name" value="SBP_5"/>
</dbReference>
<keyword evidence="7" id="KW-1185">Reference proteome</keyword>
<dbReference type="Proteomes" id="UP000626026">
    <property type="component" value="Unassembled WGS sequence"/>
</dbReference>
<dbReference type="PANTHER" id="PTHR30290:SF38">
    <property type="entry name" value="D,D-DIPEPTIDE-BINDING PERIPLASMIC PROTEIN DDPA-RELATED"/>
    <property type="match status" value="1"/>
</dbReference>
<dbReference type="Pfam" id="PF00496">
    <property type="entry name" value="SBP_bac_5"/>
    <property type="match status" value="1"/>
</dbReference>
<evidence type="ECO:0000256" key="3">
    <source>
        <dbReference type="ARBA" id="ARBA00022729"/>
    </source>
</evidence>
<evidence type="ECO:0000256" key="4">
    <source>
        <dbReference type="SAM" id="SignalP"/>
    </source>
</evidence>
<dbReference type="Gene3D" id="3.90.76.10">
    <property type="entry name" value="Dipeptide-binding Protein, Domain 1"/>
    <property type="match status" value="1"/>
</dbReference>
<dbReference type="SUPFAM" id="SSF53850">
    <property type="entry name" value="Periplasmic binding protein-like II"/>
    <property type="match status" value="1"/>
</dbReference>
<dbReference type="EMBL" id="JACTVA010000036">
    <property type="protein sequence ID" value="MBC9208641.1"/>
    <property type="molecule type" value="Genomic_DNA"/>
</dbReference>